<dbReference type="Proteomes" id="UP000242815">
    <property type="component" value="Unassembled WGS sequence"/>
</dbReference>
<evidence type="ECO:0000256" key="1">
    <source>
        <dbReference type="SAM" id="MobiDB-lite"/>
    </source>
</evidence>
<accession>A0A1I6ANY5</accession>
<dbReference type="AlphaFoldDB" id="A0A1I6ANY5"/>
<dbReference type="STRING" id="1002526.SAMN05216578_102275"/>
<organism evidence="2 3">
    <name type="scientific">Halopseudomonas formosensis</name>
    <dbReference type="NCBI Taxonomy" id="1002526"/>
    <lineage>
        <taxon>Bacteria</taxon>
        <taxon>Pseudomonadati</taxon>
        <taxon>Pseudomonadota</taxon>
        <taxon>Gammaproteobacteria</taxon>
        <taxon>Pseudomonadales</taxon>
        <taxon>Pseudomonadaceae</taxon>
        <taxon>Halopseudomonas</taxon>
    </lineage>
</organism>
<gene>
    <name evidence="2" type="ORF">SAMN05216578_102275</name>
</gene>
<sequence>MSAQQCRIYLHPAAASNPAVIRAVMARTGLTVVIGGNHKAATLQQSRRPAPADFDPFGGGAA</sequence>
<name>A0A1I6ANY5_9GAMM</name>
<dbReference type="OrthoDB" id="6981362at2"/>
<feature type="region of interest" description="Disordered" evidence="1">
    <location>
        <begin position="42"/>
        <end position="62"/>
    </location>
</feature>
<proteinExistence type="predicted"/>
<evidence type="ECO:0000313" key="3">
    <source>
        <dbReference type="Proteomes" id="UP000242815"/>
    </source>
</evidence>
<reference evidence="2 3" key="1">
    <citation type="submission" date="2016-10" db="EMBL/GenBank/DDBJ databases">
        <authorList>
            <person name="de Groot N.N."/>
        </authorList>
    </citation>
    <scope>NUCLEOTIDE SEQUENCE [LARGE SCALE GENOMIC DNA]</scope>
    <source>
        <strain evidence="2 3">JCM 18415</strain>
    </source>
</reference>
<evidence type="ECO:0000313" key="2">
    <source>
        <dbReference type="EMBL" id="SFQ70390.1"/>
    </source>
</evidence>
<dbReference type="EMBL" id="FOYD01000002">
    <property type="protein sequence ID" value="SFQ70390.1"/>
    <property type="molecule type" value="Genomic_DNA"/>
</dbReference>
<dbReference type="RefSeq" id="WP_143084150.1">
    <property type="nucleotide sequence ID" value="NZ_FOYD01000002.1"/>
</dbReference>
<protein>
    <submittedName>
        <fullName evidence="2">Uncharacterized protein</fullName>
    </submittedName>
</protein>